<keyword evidence="2" id="KW-1185">Reference proteome</keyword>
<accession>A0A7X3K9U5</accession>
<gene>
    <name evidence="1" type="ORF">GPY61_25905</name>
</gene>
<reference evidence="1 2" key="1">
    <citation type="submission" date="2019-12" db="EMBL/GenBank/DDBJ databases">
        <authorList>
            <person name="Li C."/>
            <person name="Zhao J."/>
        </authorList>
    </citation>
    <scope>NUCLEOTIDE SEQUENCE [LARGE SCALE GENOMIC DNA]</scope>
    <source>
        <strain evidence="1 2">NEAU-DD11</strain>
    </source>
</reference>
<evidence type="ECO:0000313" key="2">
    <source>
        <dbReference type="Proteomes" id="UP000443353"/>
    </source>
</evidence>
<protein>
    <submittedName>
        <fullName evidence="1">Uncharacterized protein</fullName>
    </submittedName>
</protein>
<name>A0A7X3K9U5_9BURK</name>
<sequence length="70" mass="7664">MKTTDFPPPSPGADDALFDHIERRLLALTTAPLHAPTQAESRCVDEFADGFLGHIGLSPIPLARRWRTAP</sequence>
<dbReference type="RefSeq" id="WP_056136775.1">
    <property type="nucleotide sequence ID" value="NZ_WSES01000008.1"/>
</dbReference>
<evidence type="ECO:0000313" key="1">
    <source>
        <dbReference type="EMBL" id="MVW63363.1"/>
    </source>
</evidence>
<dbReference type="EMBL" id="WSES01000008">
    <property type="protein sequence ID" value="MVW63363.1"/>
    <property type="molecule type" value="Genomic_DNA"/>
</dbReference>
<comment type="caution">
    <text evidence="1">The sequence shown here is derived from an EMBL/GenBank/DDBJ whole genome shotgun (WGS) entry which is preliminary data.</text>
</comment>
<dbReference type="Proteomes" id="UP000443353">
    <property type="component" value="Unassembled WGS sequence"/>
</dbReference>
<dbReference type="AlphaFoldDB" id="A0A7X3K9U5"/>
<organism evidence="1 2">
    <name type="scientific">Massilia cellulosiltytica</name>
    <dbReference type="NCBI Taxonomy" id="2683234"/>
    <lineage>
        <taxon>Bacteria</taxon>
        <taxon>Pseudomonadati</taxon>
        <taxon>Pseudomonadota</taxon>
        <taxon>Betaproteobacteria</taxon>
        <taxon>Burkholderiales</taxon>
        <taxon>Oxalobacteraceae</taxon>
        <taxon>Telluria group</taxon>
        <taxon>Massilia</taxon>
    </lineage>
</organism>
<proteinExistence type="predicted"/>